<dbReference type="AlphaFoldDB" id="A0A0V0IBZ5"/>
<sequence length="121" mass="14226">MSCNQPNKLSRTKEQTLKEPPSVNIQKMPPIKLELQHVLLTKQNNSSLLFMHLKKAQHPTLVRRNKMSFLRSFISQAQHPMHVRNSKISLLKLLQRKISWFARSYSKKYLRNINNLLPAII</sequence>
<protein>
    <submittedName>
        <fullName evidence="2">Putative ovule protein</fullName>
    </submittedName>
</protein>
<organism evidence="2">
    <name type="scientific">Solanum chacoense</name>
    <name type="common">Chaco potato</name>
    <dbReference type="NCBI Taxonomy" id="4108"/>
    <lineage>
        <taxon>Eukaryota</taxon>
        <taxon>Viridiplantae</taxon>
        <taxon>Streptophyta</taxon>
        <taxon>Embryophyta</taxon>
        <taxon>Tracheophyta</taxon>
        <taxon>Spermatophyta</taxon>
        <taxon>Magnoliopsida</taxon>
        <taxon>eudicotyledons</taxon>
        <taxon>Gunneridae</taxon>
        <taxon>Pentapetalae</taxon>
        <taxon>asterids</taxon>
        <taxon>lamiids</taxon>
        <taxon>Solanales</taxon>
        <taxon>Solanaceae</taxon>
        <taxon>Solanoideae</taxon>
        <taxon>Solaneae</taxon>
        <taxon>Solanum</taxon>
    </lineage>
</organism>
<evidence type="ECO:0000313" key="2">
    <source>
        <dbReference type="EMBL" id="JAP30079.1"/>
    </source>
</evidence>
<accession>A0A0V0IBZ5</accession>
<dbReference type="EMBL" id="GEDG01008439">
    <property type="protein sequence ID" value="JAP30079.1"/>
    <property type="molecule type" value="Transcribed_RNA"/>
</dbReference>
<proteinExistence type="predicted"/>
<feature type="region of interest" description="Disordered" evidence="1">
    <location>
        <begin position="1"/>
        <end position="23"/>
    </location>
</feature>
<evidence type="ECO:0000256" key="1">
    <source>
        <dbReference type="SAM" id="MobiDB-lite"/>
    </source>
</evidence>
<reference evidence="2" key="1">
    <citation type="submission" date="2015-12" db="EMBL/GenBank/DDBJ databases">
        <title>Gene expression during late stages of embryo sac development: a critical building block for successful pollen-pistil interactions.</title>
        <authorList>
            <person name="Liu Y."/>
            <person name="Joly V."/>
            <person name="Sabar M."/>
            <person name="Matton D.P."/>
        </authorList>
    </citation>
    <scope>NUCLEOTIDE SEQUENCE</scope>
</reference>
<name>A0A0V0IBZ5_SOLCH</name>